<keyword evidence="6" id="KW-1185">Reference proteome</keyword>
<dbReference type="Proteomes" id="UP000612055">
    <property type="component" value="Unassembled WGS sequence"/>
</dbReference>
<dbReference type="AlphaFoldDB" id="A0A836BQ77"/>
<dbReference type="InterPro" id="IPR002818">
    <property type="entry name" value="DJ-1/PfpI"/>
</dbReference>
<evidence type="ECO:0000256" key="3">
    <source>
        <dbReference type="ARBA" id="ARBA00038493"/>
    </source>
</evidence>
<dbReference type="GO" id="GO:0019243">
    <property type="term" value="P:methylglyoxal catabolic process to D-lactate via S-lactoyl-glutathione"/>
    <property type="evidence" value="ECO:0007669"/>
    <property type="project" value="TreeGrafter"/>
</dbReference>
<dbReference type="GO" id="GO:0019172">
    <property type="term" value="F:glyoxalase III activity"/>
    <property type="evidence" value="ECO:0007669"/>
    <property type="project" value="TreeGrafter"/>
</dbReference>
<dbReference type="GO" id="GO:0005737">
    <property type="term" value="C:cytoplasm"/>
    <property type="evidence" value="ECO:0007669"/>
    <property type="project" value="TreeGrafter"/>
</dbReference>
<dbReference type="Pfam" id="PF01965">
    <property type="entry name" value="DJ-1_PfpI"/>
    <property type="match status" value="1"/>
</dbReference>
<proteinExistence type="inferred from homology"/>
<reference evidence="5" key="1">
    <citation type="journal article" date="2020" name="bioRxiv">
        <title>Comparative genomics of Chlamydomonas.</title>
        <authorList>
            <person name="Craig R.J."/>
            <person name="Hasan A.R."/>
            <person name="Ness R.W."/>
            <person name="Keightley P.D."/>
        </authorList>
    </citation>
    <scope>NUCLEOTIDE SEQUENCE</scope>
    <source>
        <strain evidence="5">CCAP 11/70</strain>
    </source>
</reference>
<dbReference type="PANTHER" id="PTHR48094">
    <property type="entry name" value="PROTEIN/NUCLEIC ACID DEGLYCASE DJ-1-RELATED"/>
    <property type="match status" value="1"/>
</dbReference>
<dbReference type="Gene3D" id="3.40.50.880">
    <property type="match status" value="1"/>
</dbReference>
<dbReference type="InterPro" id="IPR029062">
    <property type="entry name" value="Class_I_gatase-like"/>
</dbReference>
<dbReference type="CDD" id="cd03141">
    <property type="entry name" value="GATase1_Hsp31_like"/>
    <property type="match status" value="1"/>
</dbReference>
<evidence type="ECO:0000256" key="2">
    <source>
        <dbReference type="ARBA" id="ARBA00023239"/>
    </source>
</evidence>
<dbReference type="PANTHER" id="PTHR48094:SF11">
    <property type="entry name" value="GLUTATHIONE-INDEPENDENT GLYOXALASE HSP31-RELATED"/>
    <property type="match status" value="1"/>
</dbReference>
<evidence type="ECO:0000313" key="5">
    <source>
        <dbReference type="EMBL" id="KAG2484722.1"/>
    </source>
</evidence>
<comment type="similarity">
    <text evidence="3">Belongs to the peptidase C56 family. HSP31-like subfamily.</text>
</comment>
<evidence type="ECO:0000259" key="4">
    <source>
        <dbReference type="Pfam" id="PF01965"/>
    </source>
</evidence>
<evidence type="ECO:0000313" key="6">
    <source>
        <dbReference type="Proteomes" id="UP000612055"/>
    </source>
</evidence>
<feature type="domain" description="DJ-1/PfpI" evidence="4">
    <location>
        <begin position="85"/>
        <end position="222"/>
    </location>
</feature>
<name>A0A836BQ77_9CHLO</name>
<comment type="caution">
    <text evidence="5">The sequence shown here is derived from an EMBL/GenBank/DDBJ whole genome shotgun (WGS) entry which is preliminary data.</text>
</comment>
<organism evidence="5 6">
    <name type="scientific">Edaphochlamys debaryana</name>
    <dbReference type="NCBI Taxonomy" id="47281"/>
    <lineage>
        <taxon>Eukaryota</taxon>
        <taxon>Viridiplantae</taxon>
        <taxon>Chlorophyta</taxon>
        <taxon>core chlorophytes</taxon>
        <taxon>Chlorophyceae</taxon>
        <taxon>CS clade</taxon>
        <taxon>Chlamydomonadales</taxon>
        <taxon>Chlamydomonadales incertae sedis</taxon>
        <taxon>Edaphochlamys</taxon>
    </lineage>
</organism>
<accession>A0A836BQ77</accession>
<gene>
    <name evidence="5" type="ORF">HYH03_016469</name>
</gene>
<evidence type="ECO:0000256" key="1">
    <source>
        <dbReference type="ARBA" id="ARBA00023016"/>
    </source>
</evidence>
<dbReference type="EMBL" id="JAEHOE010000143">
    <property type="protein sequence ID" value="KAG2484722.1"/>
    <property type="molecule type" value="Genomic_DNA"/>
</dbReference>
<protein>
    <recommendedName>
        <fullName evidence="4">DJ-1/PfpI domain-containing protein</fullName>
    </recommendedName>
</protein>
<dbReference type="SUPFAM" id="SSF52317">
    <property type="entry name" value="Class I glutamine amidotransferase-like"/>
    <property type="match status" value="1"/>
</dbReference>
<keyword evidence="1" id="KW-0346">Stress response</keyword>
<sequence>MTAKRVLIMCTSANKLKDVDTGCWAEEVCAPFYIWKKHGITATIGSIKGGEVPMDDASLNPPFLTKEVEEFLLDDEAMKGLTESVPLADAKVADYDAIFLPGGHGCVADFPDNAALIKLVEEFAAAGKVVAAVCHGPNGLVNVKGPDGKPLVAGKKVTGFSNAEEYAVAKENLVPFMLEDKLKELGGKFEMAKEKWASHAVVDGKLATGQNPGSSIAVAELVAKLLS</sequence>
<dbReference type="InterPro" id="IPR050325">
    <property type="entry name" value="Prot/Nucl_acid_deglycase"/>
</dbReference>
<keyword evidence="2" id="KW-0456">Lyase</keyword>
<dbReference type="OrthoDB" id="543156at2759"/>